<keyword evidence="7" id="KW-1185">Reference proteome</keyword>
<dbReference type="InterPro" id="IPR015943">
    <property type="entry name" value="WD40/YVTN_repeat-like_dom_sf"/>
</dbReference>
<keyword evidence="2" id="KW-0645">Protease</keyword>
<dbReference type="SUPFAM" id="SSF82171">
    <property type="entry name" value="DPP6 N-terminal domain-like"/>
    <property type="match status" value="1"/>
</dbReference>
<dbReference type="Pfam" id="PF00326">
    <property type="entry name" value="Peptidase_S9"/>
    <property type="match status" value="1"/>
</dbReference>
<dbReference type="PANTHER" id="PTHR42776">
    <property type="entry name" value="SERINE PEPTIDASE S9 FAMILY MEMBER"/>
    <property type="match status" value="1"/>
</dbReference>
<name>A0A6M1T4A9_9BACT</name>
<dbReference type="Gene3D" id="2.130.10.10">
    <property type="entry name" value="YVTN repeat-like/Quinoprotein amine dehydrogenase"/>
    <property type="match status" value="1"/>
</dbReference>
<evidence type="ECO:0000256" key="3">
    <source>
        <dbReference type="SAM" id="SignalP"/>
    </source>
</evidence>
<keyword evidence="1" id="KW-0378">Hydrolase</keyword>
<organism evidence="6 7">
    <name type="scientific">Fodinibius halophilus</name>
    <dbReference type="NCBI Taxonomy" id="1736908"/>
    <lineage>
        <taxon>Bacteria</taxon>
        <taxon>Pseudomonadati</taxon>
        <taxon>Balneolota</taxon>
        <taxon>Balneolia</taxon>
        <taxon>Balneolales</taxon>
        <taxon>Balneolaceae</taxon>
        <taxon>Fodinibius</taxon>
    </lineage>
</organism>
<proteinExistence type="predicted"/>
<evidence type="ECO:0000259" key="5">
    <source>
        <dbReference type="Pfam" id="PF03781"/>
    </source>
</evidence>
<sequence>MKILRLSCILLITLFINASLAYGQSNDWTVADVINQERASGLQFSPDGNLLVWVKSKPNEEKDRSESDLYLTRLDVKDDGTYKTIQLTRGKESDYSPLFSKDGETIYFLSSREKGKKLWAMSVYGGEPYEIHTFETGISDIQWLDDKKLAFESKEGKTLYEQKLEEEKDNTIVVEDTAHFKPSRIYSFDLKEKEITRLTDNEYPLGEYTVSENGKWLVSSHITSPDYRGDANPKPNYYLWNLEKGTKEEILEEGYQTPGNFEFTENNNGFYFVSVKSSDPQWNGAGISMLHYYSIANNKVIDVPIDWNWGLGSGFDVFGNDVMVGLANGATTKLAYLQKDGDEWDKKSVDAGEMNEHLTVTVVGNNHKKLVYVYSTASTPPEYRLGDLNIKRRKVNISEGTEVITLNEYLDKKPKAKSEVISWTGAKGDEVTGILFYPENYEEGREYPLIVSIHGGPSGVDTDRWSESWAYFPNIYSQKGAFVLNPNYHGSSNHGQEFVESIKGHYYEYELPDIIAGIDMLEEKGMIDRDSLGVKGWSNGAILTTMLTVEHPDLFKAAAPGAGDVNWTSDYGTCAFGVSFDQSYFGGAPWDNTNGKIFNEAYIQKSPLFEMEKVKTPTIIFHGSKDRAVPRDQGWEYYRALQQIGKAPVRFLWFPDQPHGLQKITHQTRKMEEEIRWFDKHLFGTYEAENEAFKEESPLAELLKKDNAQTEDGRYGILTNDTLIPETVSIKEDSIAIGRFEVTNAQYAEFDQEHSYPKVRANYPVSGLSLDKAQQYVRWLSKQTGHNYRLPNKSEAKELNKKAKKVAANENTLNYWAGYDITIDEVSEFRKKLDKLDHTMLKEVGSYPGVSIGEAHIYDLGGNTAEWYTTENEPQAYGYSAVSYVDDRSEIPSVPKHYTGFRVIKE</sequence>
<dbReference type="InterPro" id="IPR016187">
    <property type="entry name" value="CTDL_fold"/>
</dbReference>
<feature type="signal peptide" evidence="3">
    <location>
        <begin position="1"/>
        <end position="21"/>
    </location>
</feature>
<accession>A0A6M1T4A9</accession>
<dbReference type="SUPFAM" id="SSF53474">
    <property type="entry name" value="alpha/beta-Hydrolases"/>
    <property type="match status" value="1"/>
</dbReference>
<dbReference type="GO" id="GO:0004252">
    <property type="term" value="F:serine-type endopeptidase activity"/>
    <property type="evidence" value="ECO:0007669"/>
    <property type="project" value="TreeGrafter"/>
</dbReference>
<evidence type="ECO:0000256" key="1">
    <source>
        <dbReference type="ARBA" id="ARBA00022801"/>
    </source>
</evidence>
<dbReference type="Pfam" id="PF03781">
    <property type="entry name" value="FGE-sulfatase"/>
    <property type="match status" value="1"/>
</dbReference>
<dbReference type="InterPro" id="IPR011659">
    <property type="entry name" value="WD40"/>
</dbReference>
<dbReference type="AlphaFoldDB" id="A0A6M1T4A9"/>
<dbReference type="InterPro" id="IPR005532">
    <property type="entry name" value="SUMF_dom"/>
</dbReference>
<dbReference type="InterPro" id="IPR029058">
    <property type="entry name" value="AB_hydrolase_fold"/>
</dbReference>
<dbReference type="EMBL" id="JAALLS010000001">
    <property type="protein sequence ID" value="NGP86801.1"/>
    <property type="molecule type" value="Genomic_DNA"/>
</dbReference>
<dbReference type="SUPFAM" id="SSF56436">
    <property type="entry name" value="C-type lectin-like"/>
    <property type="match status" value="1"/>
</dbReference>
<evidence type="ECO:0000256" key="2">
    <source>
        <dbReference type="ARBA" id="ARBA00022825"/>
    </source>
</evidence>
<dbReference type="Gene3D" id="3.90.1580.10">
    <property type="entry name" value="paralog of FGE (formylglycine-generating enzyme)"/>
    <property type="match status" value="1"/>
</dbReference>
<dbReference type="Proteomes" id="UP000479132">
    <property type="component" value="Unassembled WGS sequence"/>
</dbReference>
<dbReference type="InterPro" id="IPR042095">
    <property type="entry name" value="SUMF_sf"/>
</dbReference>
<keyword evidence="2" id="KW-0720">Serine protease</keyword>
<feature type="domain" description="Peptidase S9 prolyl oligopeptidase catalytic" evidence="4">
    <location>
        <begin position="475"/>
        <end position="682"/>
    </location>
</feature>
<dbReference type="RefSeq" id="WP_165264953.1">
    <property type="nucleotide sequence ID" value="NZ_JAALLS010000001.1"/>
</dbReference>
<dbReference type="Gene3D" id="3.40.50.1820">
    <property type="entry name" value="alpha/beta hydrolase"/>
    <property type="match status" value="1"/>
</dbReference>
<comment type="caution">
    <text evidence="6">The sequence shown here is derived from an EMBL/GenBank/DDBJ whole genome shotgun (WGS) entry which is preliminary data.</text>
</comment>
<dbReference type="Gene3D" id="2.120.10.30">
    <property type="entry name" value="TolB, C-terminal domain"/>
    <property type="match status" value="1"/>
</dbReference>
<evidence type="ECO:0000313" key="6">
    <source>
        <dbReference type="EMBL" id="NGP86801.1"/>
    </source>
</evidence>
<reference evidence="6 7" key="1">
    <citation type="submission" date="2020-02" db="EMBL/GenBank/DDBJ databases">
        <title>Aliifodinibius halophilus 2W32, complete genome.</title>
        <authorList>
            <person name="Li Y."/>
            <person name="Wu S."/>
        </authorList>
    </citation>
    <scope>NUCLEOTIDE SEQUENCE [LARGE SCALE GENOMIC DNA]</scope>
    <source>
        <strain evidence="6 7">2W32</strain>
    </source>
</reference>
<dbReference type="InterPro" id="IPR011042">
    <property type="entry name" value="6-blade_b-propeller_TolB-like"/>
</dbReference>
<feature type="chain" id="PRO_5026775022" evidence="3">
    <location>
        <begin position="22"/>
        <end position="906"/>
    </location>
</feature>
<dbReference type="PANTHER" id="PTHR42776:SF4">
    <property type="entry name" value="ACYLAMINO-ACID-RELEASING ENZYME"/>
    <property type="match status" value="1"/>
</dbReference>
<protein>
    <submittedName>
        <fullName evidence="6">Prolyl oligopeptidase family serine peptidase</fullName>
    </submittedName>
</protein>
<evidence type="ECO:0000313" key="7">
    <source>
        <dbReference type="Proteomes" id="UP000479132"/>
    </source>
</evidence>
<dbReference type="GO" id="GO:0006508">
    <property type="term" value="P:proteolysis"/>
    <property type="evidence" value="ECO:0007669"/>
    <property type="project" value="InterPro"/>
</dbReference>
<evidence type="ECO:0000259" key="4">
    <source>
        <dbReference type="Pfam" id="PF00326"/>
    </source>
</evidence>
<feature type="domain" description="Sulfatase-modifying factor enzyme-like" evidence="5">
    <location>
        <begin position="733"/>
        <end position="884"/>
    </location>
</feature>
<dbReference type="Pfam" id="PF07676">
    <property type="entry name" value="PD40"/>
    <property type="match status" value="1"/>
</dbReference>
<keyword evidence="3" id="KW-0732">Signal</keyword>
<dbReference type="InterPro" id="IPR001375">
    <property type="entry name" value="Peptidase_S9_cat"/>
</dbReference>
<gene>
    <name evidence="6" type="ORF">G3569_00430</name>
</gene>